<protein>
    <submittedName>
        <fullName evidence="2">Uncharacterized protein</fullName>
    </submittedName>
</protein>
<evidence type="ECO:0000313" key="2">
    <source>
        <dbReference type="EMBL" id="KIP53203.1"/>
    </source>
</evidence>
<evidence type="ECO:0000313" key="3">
    <source>
        <dbReference type="Proteomes" id="UP000032120"/>
    </source>
</evidence>
<organism evidence="2 3">
    <name type="scientific">Leucobacter komagatae</name>
    <dbReference type="NCBI Taxonomy" id="55969"/>
    <lineage>
        <taxon>Bacteria</taxon>
        <taxon>Bacillati</taxon>
        <taxon>Actinomycetota</taxon>
        <taxon>Actinomycetes</taxon>
        <taxon>Micrococcales</taxon>
        <taxon>Microbacteriaceae</taxon>
        <taxon>Leucobacter</taxon>
    </lineage>
</organism>
<dbReference type="Proteomes" id="UP000032120">
    <property type="component" value="Unassembled WGS sequence"/>
</dbReference>
<evidence type="ECO:0000256" key="1">
    <source>
        <dbReference type="SAM" id="MobiDB-lite"/>
    </source>
</evidence>
<feature type="region of interest" description="Disordered" evidence="1">
    <location>
        <begin position="45"/>
        <end position="64"/>
    </location>
</feature>
<dbReference type="EMBL" id="JXSQ01000004">
    <property type="protein sequence ID" value="KIP53203.1"/>
    <property type="molecule type" value="Genomic_DNA"/>
</dbReference>
<accession>A0A0D0IUG7</accession>
<dbReference type="AlphaFoldDB" id="A0A0D0IUG7"/>
<sequence>MLEELLREFTWDIDQGVQSFELALFGWAGAEEDNAQRARELAAQIDGGAPHDGRASEELLDTPV</sequence>
<keyword evidence="3" id="KW-1185">Reference proteome</keyword>
<comment type="caution">
    <text evidence="2">The sequence shown here is derived from an EMBL/GenBank/DDBJ whole genome shotgun (WGS) entry which is preliminary data.</text>
</comment>
<gene>
    <name evidence="2" type="ORF">SD72_05205</name>
</gene>
<reference evidence="2 3" key="1">
    <citation type="submission" date="2015-01" db="EMBL/GenBank/DDBJ databases">
        <title>Draft genome sequence of Leucobacter komagatae strain VKM ST2845.</title>
        <authorList>
            <person name="Karlyshev A.V."/>
            <person name="Kudryashova E.B."/>
        </authorList>
    </citation>
    <scope>NUCLEOTIDE SEQUENCE [LARGE SCALE GENOMIC DNA]</scope>
    <source>
        <strain evidence="2 3">VKM ST2845</strain>
    </source>
</reference>
<proteinExistence type="predicted"/>
<name>A0A0D0IUG7_9MICO</name>